<feature type="region of interest" description="Disordered" evidence="1">
    <location>
        <begin position="463"/>
        <end position="509"/>
    </location>
</feature>
<organism evidence="3 4">
    <name type="scientific">Prauserella endophytica</name>
    <dbReference type="NCBI Taxonomy" id="1592324"/>
    <lineage>
        <taxon>Bacteria</taxon>
        <taxon>Bacillati</taxon>
        <taxon>Actinomycetota</taxon>
        <taxon>Actinomycetes</taxon>
        <taxon>Pseudonocardiales</taxon>
        <taxon>Pseudonocardiaceae</taxon>
        <taxon>Prauserella</taxon>
        <taxon>Prauserella coralliicola group</taxon>
    </lineage>
</organism>
<dbReference type="Pfam" id="PF03432">
    <property type="entry name" value="Relaxase"/>
    <property type="match status" value="1"/>
</dbReference>
<dbReference type="RefSeq" id="WP_137097013.1">
    <property type="nucleotide sequence ID" value="NZ_SWMS01000030.1"/>
</dbReference>
<reference evidence="3 4" key="1">
    <citation type="journal article" date="2015" name="Antonie Van Leeuwenhoek">
        <title>Prauserella endophytica sp. nov., an endophytic actinobacterium isolated from Tamarix taklamakanensis.</title>
        <authorList>
            <person name="Liu J.M."/>
            <person name="Habden X."/>
            <person name="Guo L."/>
            <person name="Tuo L."/>
            <person name="Jiang Z.K."/>
            <person name="Liu S.W."/>
            <person name="Liu X.F."/>
            <person name="Chen L."/>
            <person name="Li R.F."/>
            <person name="Zhang Y.Q."/>
            <person name="Sun C.H."/>
        </authorList>
    </citation>
    <scope>NUCLEOTIDE SEQUENCE [LARGE SCALE GENOMIC DNA]</scope>
    <source>
        <strain evidence="3 4">CGMCC 4.7182</strain>
    </source>
</reference>
<sequence>MIVKHAARKPGTRDRLVGLMAYLAGPGTREEHSDQRIIAAWDPTVTDIEIREPSEQMDLAHEMEFPARIREMEPPKNGFVYHVPISLHADDPRLSDEQWGYVARKAIDKLGFGDCRWIAVHHGLARSEQGPRDHIHLVVHLAQENGTIASTWGDYKKMAELRAEMEDDPTLGLRVKTQRGGGGREGWRQGERYRAERAGRGETDREQLERLVRAAAGPAESEADWVGLMRSSGVLVRARYAPGGRSEVVGYSVALAPEAGAQPVWYGGGRLARDLSLTAIRRRWDGHDPAASLGAWSKNATLDARRPLVASSWSQAHRAVADFERLALATPLSDTVSWRAYARETAEALAGLSTRAPQSERIVLQRAATQLSRVAEMPHGQLRGVPSRGATAMRAACRVITSAAIAERGGMTAVIQLTVQLARLSAAVRRANEASQAAAAARMSADAEANLLAMHHRLQASTVERRGGRAAQLAADASPAVAPSTPFPAPSSPGRSTSTGHGHENVPGR</sequence>
<comment type="caution">
    <text evidence="3">The sequence shown here is derived from an EMBL/GenBank/DDBJ whole genome shotgun (WGS) entry which is preliminary data.</text>
</comment>
<accession>A0ABY2RUZ4</accession>
<evidence type="ECO:0000259" key="2">
    <source>
        <dbReference type="Pfam" id="PF03432"/>
    </source>
</evidence>
<name>A0ABY2RUZ4_9PSEU</name>
<dbReference type="Proteomes" id="UP000309992">
    <property type="component" value="Unassembled WGS sequence"/>
</dbReference>
<evidence type="ECO:0000256" key="1">
    <source>
        <dbReference type="SAM" id="MobiDB-lite"/>
    </source>
</evidence>
<gene>
    <name evidence="3" type="ORF">FCN18_33400</name>
</gene>
<protein>
    <recommendedName>
        <fullName evidence="2">MobA/VirD2-like nuclease domain-containing protein</fullName>
    </recommendedName>
</protein>
<dbReference type="EMBL" id="SWMS01000030">
    <property type="protein sequence ID" value="TKG61537.1"/>
    <property type="molecule type" value="Genomic_DNA"/>
</dbReference>
<feature type="domain" description="MobA/VirD2-like nuclease" evidence="2">
    <location>
        <begin position="70"/>
        <end position="167"/>
    </location>
</feature>
<evidence type="ECO:0000313" key="4">
    <source>
        <dbReference type="Proteomes" id="UP000309992"/>
    </source>
</evidence>
<evidence type="ECO:0000313" key="3">
    <source>
        <dbReference type="EMBL" id="TKG61537.1"/>
    </source>
</evidence>
<dbReference type="InterPro" id="IPR005094">
    <property type="entry name" value="Endonuclease_MobA/VirD2"/>
</dbReference>
<proteinExistence type="predicted"/>
<keyword evidence="4" id="KW-1185">Reference proteome</keyword>